<keyword evidence="7 13" id="KW-0812">Transmembrane</keyword>
<dbReference type="GO" id="GO:1904423">
    <property type="term" value="C:dehydrodolichyl diphosphate synthase complex"/>
    <property type="evidence" value="ECO:0007669"/>
    <property type="project" value="InterPro"/>
</dbReference>
<protein>
    <recommendedName>
        <fullName evidence="5">ditrans,polycis-polyprenyl diphosphate synthase [(2E,6E)-farnesyldiphosphate specific]</fullName>
        <ecNumber evidence="5">2.5.1.87</ecNumber>
    </recommendedName>
</protein>
<comment type="caution">
    <text evidence="14">The sequence shown here is derived from an EMBL/GenBank/DDBJ whole genome shotgun (WGS) entry which is preliminary data.</text>
</comment>
<keyword evidence="11 13" id="KW-0472">Membrane</keyword>
<proteinExistence type="inferred from homology"/>
<reference evidence="14" key="1">
    <citation type="journal article" date="2021" name="Open Biol.">
        <title>Shared evolutionary footprints suggest mitochondrial oxidative damage underlies multiple complex I losses in fungi.</title>
        <authorList>
            <person name="Schikora-Tamarit M.A."/>
            <person name="Marcet-Houben M."/>
            <person name="Nosek J."/>
            <person name="Gabaldon T."/>
        </authorList>
    </citation>
    <scope>NUCLEOTIDE SEQUENCE</scope>
    <source>
        <strain evidence="14">CBS2887</strain>
    </source>
</reference>
<dbReference type="GO" id="GO:0045547">
    <property type="term" value="F:ditrans,polycis-polyprenyl diphosphate synthase [(2E,6E)-farnesyl diphosphate specific] activity"/>
    <property type="evidence" value="ECO:0007669"/>
    <property type="project" value="UniProtKB-EC"/>
</dbReference>
<dbReference type="Proteomes" id="UP000774326">
    <property type="component" value="Unassembled WGS sequence"/>
</dbReference>
<dbReference type="OrthoDB" id="19639at2759"/>
<evidence type="ECO:0000256" key="5">
    <source>
        <dbReference type="ARBA" id="ARBA00012596"/>
    </source>
</evidence>
<dbReference type="AlphaFoldDB" id="A0A9P8Q6Y5"/>
<comment type="catalytic activity">
    <reaction evidence="12">
        <text>n isopentenyl diphosphate + (2E,6E)-farnesyl diphosphate = a di-trans,poly-cis-polyprenyl diphosphate + n diphosphate</text>
        <dbReference type="Rhea" id="RHEA:53008"/>
        <dbReference type="Rhea" id="RHEA-COMP:19494"/>
        <dbReference type="ChEBI" id="CHEBI:33019"/>
        <dbReference type="ChEBI" id="CHEBI:128769"/>
        <dbReference type="ChEBI" id="CHEBI:136960"/>
        <dbReference type="ChEBI" id="CHEBI:175763"/>
        <dbReference type="EC" id="2.5.1.87"/>
    </reaction>
</comment>
<evidence type="ECO:0000256" key="13">
    <source>
        <dbReference type="SAM" id="Phobius"/>
    </source>
</evidence>
<dbReference type="EMBL" id="JAEUBG010002052">
    <property type="protein sequence ID" value="KAH3685328.1"/>
    <property type="molecule type" value="Genomic_DNA"/>
</dbReference>
<accession>A0A9P8Q6Y5</accession>
<organism evidence="14 15">
    <name type="scientific">Wickerhamomyces pijperi</name>
    <name type="common">Yeast</name>
    <name type="synonym">Pichia pijperi</name>
    <dbReference type="NCBI Taxonomy" id="599730"/>
    <lineage>
        <taxon>Eukaryota</taxon>
        <taxon>Fungi</taxon>
        <taxon>Dikarya</taxon>
        <taxon>Ascomycota</taxon>
        <taxon>Saccharomycotina</taxon>
        <taxon>Saccharomycetes</taxon>
        <taxon>Phaffomycetales</taxon>
        <taxon>Wickerhamomycetaceae</taxon>
        <taxon>Wickerhamomyces</taxon>
    </lineage>
</organism>
<comment type="pathway">
    <text evidence="3">Protein modification; protein glycosylation.</text>
</comment>
<dbReference type="SUPFAM" id="SSF64005">
    <property type="entry name" value="Undecaprenyl diphosphate synthase"/>
    <property type="match status" value="1"/>
</dbReference>
<evidence type="ECO:0000256" key="3">
    <source>
        <dbReference type="ARBA" id="ARBA00004922"/>
    </source>
</evidence>
<evidence type="ECO:0000256" key="11">
    <source>
        <dbReference type="ARBA" id="ARBA00023136"/>
    </source>
</evidence>
<reference evidence="14" key="2">
    <citation type="submission" date="2021-01" db="EMBL/GenBank/DDBJ databases">
        <authorList>
            <person name="Schikora-Tamarit M.A."/>
        </authorList>
    </citation>
    <scope>NUCLEOTIDE SEQUENCE</scope>
    <source>
        <strain evidence="14">CBS2887</strain>
    </source>
</reference>
<evidence type="ECO:0000313" key="14">
    <source>
        <dbReference type="EMBL" id="KAH3685328.1"/>
    </source>
</evidence>
<dbReference type="InterPro" id="IPR036424">
    <property type="entry name" value="UPP_synth-like_sf"/>
</dbReference>
<dbReference type="Gene3D" id="3.40.1180.10">
    <property type="entry name" value="Decaprenyl diphosphate synthase-like"/>
    <property type="match status" value="1"/>
</dbReference>
<dbReference type="PANTHER" id="PTHR21528">
    <property type="entry name" value="DEHYDRODOLICHYL DIPHOSPHATE SYNTHASE COMPLEX SUBUNIT NUS1"/>
    <property type="match status" value="1"/>
</dbReference>
<evidence type="ECO:0000256" key="7">
    <source>
        <dbReference type="ARBA" id="ARBA00022692"/>
    </source>
</evidence>
<keyword evidence="9" id="KW-0460">Magnesium</keyword>
<evidence type="ECO:0000256" key="4">
    <source>
        <dbReference type="ARBA" id="ARBA00005432"/>
    </source>
</evidence>
<sequence>MTIKSRVSIGGHRATDVSEAVKRKYQASSSLKKGSALDKLFSYVFHLILLACYFVYTIVRLVQYTNNKLRVRFLNLAYNPSKAPQLIREDVSKLGKIPKRLSVILTLKSEEEEGGGFYGLLNDAAEATTWTVAAGIPVLSIYEYDGVLKNSLEDLRISIFKKLSDYFGSSAVPTFSIRVPRTNKTYYGVNSDEDLEYKSGEIDIQLTLLSYDDGKPTIVELTKTMAELANKKEISPKDISIKLIDSELVQLIGYEPDLIVLFTPTLDLQGYPPWHIRLSEFYWEPDNEDVTYAIFLRALQKYSTCKINVGK</sequence>
<feature type="transmembrane region" description="Helical" evidence="13">
    <location>
        <begin position="40"/>
        <end position="62"/>
    </location>
</feature>
<comment type="similarity">
    <text evidence="4">Belongs to the UPP synthase family.</text>
</comment>
<evidence type="ECO:0000313" key="15">
    <source>
        <dbReference type="Proteomes" id="UP000774326"/>
    </source>
</evidence>
<evidence type="ECO:0000256" key="6">
    <source>
        <dbReference type="ARBA" id="ARBA00022679"/>
    </source>
</evidence>
<keyword evidence="6" id="KW-0808">Transferase</keyword>
<dbReference type="GO" id="GO:0005789">
    <property type="term" value="C:endoplasmic reticulum membrane"/>
    <property type="evidence" value="ECO:0007669"/>
    <property type="project" value="UniProtKB-SubCell"/>
</dbReference>
<keyword evidence="10 13" id="KW-1133">Transmembrane helix</keyword>
<dbReference type="PANTHER" id="PTHR21528:SF0">
    <property type="entry name" value="DEHYDRODOLICHYL DIPHOSPHATE SYNTHASE COMPLEX SUBUNIT NUS1"/>
    <property type="match status" value="1"/>
</dbReference>
<evidence type="ECO:0000256" key="1">
    <source>
        <dbReference type="ARBA" id="ARBA00001946"/>
    </source>
</evidence>
<comment type="subcellular location">
    <subcellularLocation>
        <location evidence="2">Endoplasmic reticulum membrane</location>
    </subcellularLocation>
</comment>
<comment type="cofactor">
    <cofactor evidence="1">
        <name>Mg(2+)</name>
        <dbReference type="ChEBI" id="CHEBI:18420"/>
    </cofactor>
</comment>
<evidence type="ECO:0000256" key="9">
    <source>
        <dbReference type="ARBA" id="ARBA00022842"/>
    </source>
</evidence>
<keyword evidence="8" id="KW-0256">Endoplasmic reticulum</keyword>
<evidence type="ECO:0000256" key="12">
    <source>
        <dbReference type="ARBA" id="ARBA00047353"/>
    </source>
</evidence>
<evidence type="ECO:0000256" key="10">
    <source>
        <dbReference type="ARBA" id="ARBA00022989"/>
    </source>
</evidence>
<evidence type="ECO:0000256" key="8">
    <source>
        <dbReference type="ARBA" id="ARBA00022824"/>
    </source>
</evidence>
<keyword evidence="15" id="KW-1185">Reference proteome</keyword>
<dbReference type="InterPro" id="IPR038887">
    <property type="entry name" value="Nus1/NgBR"/>
</dbReference>
<gene>
    <name evidence="14" type="ORF">WICPIJ_003680</name>
</gene>
<name>A0A9P8Q6Y5_WICPI</name>
<evidence type="ECO:0000256" key="2">
    <source>
        <dbReference type="ARBA" id="ARBA00004586"/>
    </source>
</evidence>
<dbReference type="EC" id="2.5.1.87" evidence="5"/>